<evidence type="ECO:0000259" key="9">
    <source>
        <dbReference type="Pfam" id="PF00590"/>
    </source>
</evidence>
<dbReference type="CDD" id="cd11647">
    <property type="entry name" value="DHP5_DphB"/>
    <property type="match status" value="1"/>
</dbReference>
<sequence>MVFFIIGLGLGDHLDITVKGLEAVKTCKEIYLESYTSILGINRQKLQEFYGKEVIEADRECCETGIDKILENVCADPQNNYAFLVVGDPFCATTHTDLFLRAVKLGIKVEVIHNASIINAIGCTGLQVYRFGETVSVPFFTEKWKPYSFYPKIKANLDHNLHTLVLLDIKVKEISEENLAKGKKIYEAPRFMSTIVAVQQIIESDKELGLNAIDEKTKCFGVARIGFETQKIVSGYLHEFLDIDMGAPLHSFVICAKELHPIEEEMFQFYRNNQQKID</sequence>
<keyword evidence="6" id="KW-0808">Transferase</keyword>
<keyword evidence="11" id="KW-1185">Reference proteome</keyword>
<name>A0A8S1NM12_PARPR</name>
<dbReference type="PANTHER" id="PTHR10882">
    <property type="entry name" value="DIPHTHINE SYNTHASE"/>
    <property type="match status" value="1"/>
</dbReference>
<dbReference type="GO" id="GO:0017183">
    <property type="term" value="P:protein histidyl modification to diphthamide"/>
    <property type="evidence" value="ECO:0007669"/>
    <property type="project" value="InterPro"/>
</dbReference>
<organism evidence="10 11">
    <name type="scientific">Paramecium primaurelia</name>
    <dbReference type="NCBI Taxonomy" id="5886"/>
    <lineage>
        <taxon>Eukaryota</taxon>
        <taxon>Sar</taxon>
        <taxon>Alveolata</taxon>
        <taxon>Ciliophora</taxon>
        <taxon>Intramacronucleata</taxon>
        <taxon>Oligohymenophorea</taxon>
        <taxon>Peniculida</taxon>
        <taxon>Parameciidae</taxon>
        <taxon>Paramecium</taxon>
    </lineage>
</organism>
<evidence type="ECO:0000256" key="7">
    <source>
        <dbReference type="ARBA" id="ARBA00022691"/>
    </source>
</evidence>
<dbReference type="EMBL" id="CAJJDM010000095">
    <property type="protein sequence ID" value="CAD8093202.1"/>
    <property type="molecule type" value="Genomic_DNA"/>
</dbReference>
<gene>
    <name evidence="10" type="ORF">PPRIM_AZ9-3.1.T0920173</name>
</gene>
<dbReference type="InterPro" id="IPR000878">
    <property type="entry name" value="4pyrrol_Mease"/>
</dbReference>
<dbReference type="FunFam" id="3.30.950.10:FF:000004">
    <property type="entry name" value="Diphthine synthase putative"/>
    <property type="match status" value="1"/>
</dbReference>
<dbReference type="GO" id="GO:0032259">
    <property type="term" value="P:methylation"/>
    <property type="evidence" value="ECO:0007669"/>
    <property type="project" value="UniProtKB-KW"/>
</dbReference>
<evidence type="ECO:0000256" key="3">
    <source>
        <dbReference type="ARBA" id="ARBA00006729"/>
    </source>
</evidence>
<dbReference type="Proteomes" id="UP000688137">
    <property type="component" value="Unassembled WGS sequence"/>
</dbReference>
<dbReference type="Pfam" id="PF00590">
    <property type="entry name" value="TP_methylase"/>
    <property type="match status" value="1"/>
</dbReference>
<keyword evidence="7" id="KW-0949">S-adenosyl-L-methionine</keyword>
<evidence type="ECO:0000256" key="2">
    <source>
        <dbReference type="ARBA" id="ARBA00005156"/>
    </source>
</evidence>
<accession>A0A8S1NM12</accession>
<comment type="function">
    <text evidence="1">S-adenosyl-L-methionine-dependent methyltransferase that catalyzes four methylations of the modified target histidine residue in translation elongation factor 2 (EF-2), to form an intermediate called diphthine methyl ester. The four successive methylation reactions represent the second step of diphthamide biosynthesis.</text>
</comment>
<dbReference type="InterPro" id="IPR004551">
    <property type="entry name" value="Dphthn_synthase"/>
</dbReference>
<dbReference type="NCBIfam" id="TIGR00522">
    <property type="entry name" value="dph5"/>
    <property type="match status" value="1"/>
</dbReference>
<comment type="similarity">
    <text evidence="3">Belongs to the diphthine synthase family.</text>
</comment>
<comment type="pathway">
    <text evidence="2">Protein modification; peptidyl-diphthamide biosynthesis.</text>
</comment>
<keyword evidence="5" id="KW-0489">Methyltransferase</keyword>
<evidence type="ECO:0000313" key="11">
    <source>
        <dbReference type="Proteomes" id="UP000688137"/>
    </source>
</evidence>
<comment type="caution">
    <text evidence="10">The sequence shown here is derived from an EMBL/GenBank/DDBJ whole genome shotgun (WGS) entry which is preliminary data.</text>
</comment>
<dbReference type="GO" id="GO:0141133">
    <property type="term" value="F:diphthine methyl ester synthase activity"/>
    <property type="evidence" value="ECO:0007669"/>
    <property type="project" value="UniProtKB-EC"/>
</dbReference>
<protein>
    <recommendedName>
        <fullName evidence="4">diphthine methyl ester synthase</fullName>
        <ecNumber evidence="4">2.1.1.314</ecNumber>
    </recommendedName>
</protein>
<dbReference type="OMA" id="ICDERCW"/>
<proteinExistence type="inferred from homology"/>
<evidence type="ECO:0000256" key="5">
    <source>
        <dbReference type="ARBA" id="ARBA00022603"/>
    </source>
</evidence>
<dbReference type="FunFam" id="3.40.1010.10:FF:000004">
    <property type="entry name" value="Putative diphthine synthase"/>
    <property type="match status" value="1"/>
</dbReference>
<evidence type="ECO:0000256" key="6">
    <source>
        <dbReference type="ARBA" id="ARBA00022679"/>
    </source>
</evidence>
<dbReference type="PIRSF" id="PIRSF036432">
    <property type="entry name" value="Diphthine_synth"/>
    <property type="match status" value="1"/>
</dbReference>
<evidence type="ECO:0000256" key="4">
    <source>
        <dbReference type="ARBA" id="ARBA00011927"/>
    </source>
</evidence>
<dbReference type="PANTHER" id="PTHR10882:SF0">
    <property type="entry name" value="DIPHTHINE METHYL ESTER SYNTHASE"/>
    <property type="match status" value="1"/>
</dbReference>
<comment type="catalytic activity">
    <reaction evidence="8">
        <text>2-[(3S)-amino-3-carboxypropyl]-L-histidyl-[translation elongation factor 2] + 4 S-adenosyl-L-methionine = diphthine methyl ester-[translation elongation factor 2] + 4 S-adenosyl-L-homocysteine + 3 H(+)</text>
        <dbReference type="Rhea" id="RHEA:42652"/>
        <dbReference type="Rhea" id="RHEA-COMP:9749"/>
        <dbReference type="Rhea" id="RHEA-COMP:10173"/>
        <dbReference type="ChEBI" id="CHEBI:15378"/>
        <dbReference type="ChEBI" id="CHEBI:57856"/>
        <dbReference type="ChEBI" id="CHEBI:59789"/>
        <dbReference type="ChEBI" id="CHEBI:73995"/>
        <dbReference type="ChEBI" id="CHEBI:79005"/>
        <dbReference type="EC" id="2.1.1.314"/>
    </reaction>
</comment>
<evidence type="ECO:0000256" key="1">
    <source>
        <dbReference type="ARBA" id="ARBA00004006"/>
    </source>
</evidence>
<reference evidence="10" key="1">
    <citation type="submission" date="2021-01" db="EMBL/GenBank/DDBJ databases">
        <authorList>
            <consortium name="Genoscope - CEA"/>
            <person name="William W."/>
        </authorList>
    </citation>
    <scope>NUCLEOTIDE SEQUENCE</scope>
</reference>
<evidence type="ECO:0000256" key="8">
    <source>
        <dbReference type="ARBA" id="ARBA00048752"/>
    </source>
</evidence>
<evidence type="ECO:0000313" key="10">
    <source>
        <dbReference type="EMBL" id="CAD8093202.1"/>
    </source>
</evidence>
<feature type="domain" description="Tetrapyrrole methylase" evidence="9">
    <location>
        <begin position="3"/>
        <end position="239"/>
    </location>
</feature>
<dbReference type="AlphaFoldDB" id="A0A8S1NM12"/>
<dbReference type="EC" id="2.1.1.314" evidence="4"/>